<evidence type="ECO:0000313" key="1">
    <source>
        <dbReference type="EMBL" id="ACE89268.1"/>
    </source>
</evidence>
<organism evidence="1 2">
    <name type="scientific">Rhizobium etli (strain CIAT 652)</name>
    <dbReference type="NCBI Taxonomy" id="491916"/>
    <lineage>
        <taxon>Bacteria</taxon>
        <taxon>Pseudomonadati</taxon>
        <taxon>Pseudomonadota</taxon>
        <taxon>Alphaproteobacteria</taxon>
        <taxon>Hyphomicrobiales</taxon>
        <taxon>Rhizobiaceae</taxon>
        <taxon>Rhizobium/Agrobacterium group</taxon>
        <taxon>Rhizobium</taxon>
    </lineage>
</organism>
<dbReference type="eggNOG" id="ENOG50301BX">
    <property type="taxonomic scope" value="Bacteria"/>
</dbReference>
<accession>B3PYB7</accession>
<sequence>MIAIPGFPTSYQRRNDAGRRISMRLVMMFPILLVALSGLAPASAFAVDWTKPVTSDVQALYPYKGLPGVKAQPDKKEEESYNCRTETVQVRRRYDDIFRSGGMPTLMYVCERDGFVTMGGKVPLRGHYQPVR</sequence>
<dbReference type="HOGENOM" id="CLU_156577_0_0_5"/>
<name>B3PYB7_RHIE6</name>
<dbReference type="Proteomes" id="UP000008817">
    <property type="component" value="Chromosome"/>
</dbReference>
<dbReference type="AlphaFoldDB" id="B3PYB7"/>
<dbReference type="KEGG" id="rec:RHECIAT_CH0000273"/>
<proteinExistence type="predicted"/>
<reference evidence="1 2" key="1">
    <citation type="submission" date="2008-04" db="EMBL/GenBank/DDBJ databases">
        <title>Genome diversity and DNA divergence of Rhizobium etli.</title>
        <authorList>
            <person name="Gonzalez V."/>
            <person name="Acosta J.L."/>
            <person name="Santamaria R.I."/>
            <person name="Bustos P."/>
            <person name="Hernandez-Gonzalez I.L."/>
            <person name="Fernandez J.L."/>
            <person name="Diaz R."/>
            <person name="Flores M."/>
            <person name="Mora J."/>
            <person name="Palacios R."/>
            <person name="Davila G."/>
        </authorList>
    </citation>
    <scope>NUCLEOTIDE SEQUENCE [LARGE SCALE GENOMIC DNA]</scope>
    <source>
        <strain evidence="1 2">CIAT 652</strain>
    </source>
</reference>
<gene>
    <name evidence="1" type="ordered locus">RHECIAT_CH0000273</name>
</gene>
<dbReference type="EMBL" id="CP001074">
    <property type="protein sequence ID" value="ACE89268.1"/>
    <property type="molecule type" value="Genomic_DNA"/>
</dbReference>
<protein>
    <submittedName>
        <fullName evidence="1">Hypothetical conserved protein</fullName>
    </submittedName>
</protein>
<evidence type="ECO:0000313" key="2">
    <source>
        <dbReference type="Proteomes" id="UP000008817"/>
    </source>
</evidence>